<sequence length="97" mass="11128">MLLHNYQIGWRVVQIALAVPAKLFRAIYVTAPEVGPLHPSHASQRIAPCECAGEETEMVTLWPIIIYIPTRKQFRVPEGGCRLDTRYYHNGCRTYIM</sequence>
<evidence type="ECO:0000313" key="2">
    <source>
        <dbReference type="Proteomes" id="UP001066276"/>
    </source>
</evidence>
<dbReference type="AlphaFoldDB" id="A0AAV7P3L9"/>
<dbReference type="Proteomes" id="UP001066276">
    <property type="component" value="Chromosome 7"/>
</dbReference>
<comment type="caution">
    <text evidence="1">The sequence shown here is derived from an EMBL/GenBank/DDBJ whole genome shotgun (WGS) entry which is preliminary data.</text>
</comment>
<dbReference type="EMBL" id="JANPWB010000011">
    <property type="protein sequence ID" value="KAJ1121802.1"/>
    <property type="molecule type" value="Genomic_DNA"/>
</dbReference>
<reference evidence="1" key="1">
    <citation type="journal article" date="2022" name="bioRxiv">
        <title>Sequencing and chromosome-scale assembly of the giantPleurodeles waltlgenome.</title>
        <authorList>
            <person name="Brown T."/>
            <person name="Elewa A."/>
            <person name="Iarovenko S."/>
            <person name="Subramanian E."/>
            <person name="Araus A.J."/>
            <person name="Petzold A."/>
            <person name="Susuki M."/>
            <person name="Suzuki K.-i.T."/>
            <person name="Hayashi T."/>
            <person name="Toyoda A."/>
            <person name="Oliveira C."/>
            <person name="Osipova E."/>
            <person name="Leigh N.D."/>
            <person name="Simon A."/>
            <person name="Yun M.H."/>
        </authorList>
    </citation>
    <scope>NUCLEOTIDE SEQUENCE</scope>
    <source>
        <strain evidence="1">20211129_DDA</strain>
        <tissue evidence="1">Liver</tissue>
    </source>
</reference>
<evidence type="ECO:0000313" key="1">
    <source>
        <dbReference type="EMBL" id="KAJ1121802.1"/>
    </source>
</evidence>
<name>A0AAV7P3L9_PLEWA</name>
<gene>
    <name evidence="1" type="ORF">NDU88_000321</name>
</gene>
<proteinExistence type="predicted"/>
<keyword evidence="2" id="KW-1185">Reference proteome</keyword>
<evidence type="ECO:0008006" key="3">
    <source>
        <dbReference type="Google" id="ProtNLM"/>
    </source>
</evidence>
<organism evidence="1 2">
    <name type="scientific">Pleurodeles waltl</name>
    <name type="common">Iberian ribbed newt</name>
    <dbReference type="NCBI Taxonomy" id="8319"/>
    <lineage>
        <taxon>Eukaryota</taxon>
        <taxon>Metazoa</taxon>
        <taxon>Chordata</taxon>
        <taxon>Craniata</taxon>
        <taxon>Vertebrata</taxon>
        <taxon>Euteleostomi</taxon>
        <taxon>Amphibia</taxon>
        <taxon>Batrachia</taxon>
        <taxon>Caudata</taxon>
        <taxon>Salamandroidea</taxon>
        <taxon>Salamandridae</taxon>
        <taxon>Pleurodelinae</taxon>
        <taxon>Pleurodeles</taxon>
    </lineage>
</organism>
<accession>A0AAV7P3L9</accession>
<protein>
    <recommendedName>
        <fullName evidence="3">Secreted protein</fullName>
    </recommendedName>
</protein>